<evidence type="ECO:0000313" key="2">
    <source>
        <dbReference type="Proteomes" id="UP000030184"/>
    </source>
</evidence>
<gene>
    <name evidence="1" type="ORF">JCM19538_2941</name>
</gene>
<accession>A0A098LQI6</accession>
<dbReference type="RefSeq" id="WP_045371248.1">
    <property type="nucleotide sequence ID" value="NZ_BBNY01000003.1"/>
</dbReference>
<dbReference type="PROSITE" id="PS51257">
    <property type="entry name" value="PROKAR_LIPOPROTEIN"/>
    <property type="match status" value="1"/>
</dbReference>
<evidence type="ECO:0000313" key="1">
    <source>
        <dbReference type="EMBL" id="GAL88428.1"/>
    </source>
</evidence>
<protein>
    <recommendedName>
        <fullName evidence="3">DUF2891 domain-containing protein</fullName>
    </recommendedName>
</protein>
<name>A0A098LQI6_9FLAO</name>
<dbReference type="InterPro" id="IPR021365">
    <property type="entry name" value="DUF2891"/>
</dbReference>
<dbReference type="AlphaFoldDB" id="A0A098LQI6"/>
<evidence type="ECO:0008006" key="3">
    <source>
        <dbReference type="Google" id="ProtNLM"/>
    </source>
</evidence>
<keyword evidence="2" id="KW-1185">Reference proteome</keyword>
<dbReference type="OrthoDB" id="9779797at2"/>
<dbReference type="Pfam" id="PF11199">
    <property type="entry name" value="DUF2891"/>
    <property type="match status" value="1"/>
</dbReference>
<sequence length="376" mass="42751">MKQSFIIILTAILYSCNSSKKETNQVAGSNTTSTINKDISVAAPKLDLEQALKLAELPLHCINIEYPNRLSQTLGSDEDLKSPTTLHPAFYGCFDWHSSVHGHWSLVSLLKSFPNISNAKTIKQRLLNNISKENIEAEVAYFKGKHNGSYERTYGWAWLLKLAEALHTWDEDTARELEQNLQPLTNLIIEKYMEFLPKLNYPLRVGTHTNTAFGLSFAYDYAQTVNNDALKKAIKDRALFFYAKDQNCPMSWEPSGSDFLSPCLEEAALMKRLLPLEDFKVWLDDFLPQLKQHDFNIEVGLVSDRTDGHLVHLDGVNFSRAWNLYKIAEDLPEYNHLKPVANQHINYSLPSIFGDDYMGGHWLGSFAIYALNASKL</sequence>
<comment type="caution">
    <text evidence="1">The sequence shown here is derived from an EMBL/GenBank/DDBJ whole genome shotgun (WGS) entry which is preliminary data.</text>
</comment>
<dbReference type="Proteomes" id="UP000030184">
    <property type="component" value="Unassembled WGS sequence"/>
</dbReference>
<reference evidence="2" key="1">
    <citation type="journal article" date="2014" name="Genome Announc.">
        <title>Draft Genome Sequence of Marine Flavobacterium Jejuia pallidilutea Strain 11shimoA1 and Pigmentation Mutants.</title>
        <authorList>
            <person name="Takatani N."/>
            <person name="Nakanishi M."/>
            <person name="Meirelles P."/>
            <person name="Mino S."/>
            <person name="Suda W."/>
            <person name="Oshima K."/>
            <person name="Hattori M."/>
            <person name="Ohkuma M."/>
            <person name="Hosokawa M."/>
            <person name="Miyashita K."/>
            <person name="Thompson F.L."/>
            <person name="Niwa A."/>
            <person name="Sawabe T."/>
            <person name="Sawabe T."/>
        </authorList>
    </citation>
    <scope>NUCLEOTIDE SEQUENCE [LARGE SCALE GENOMIC DNA]</scope>
    <source>
        <strain evidence="2">JCM 19538</strain>
    </source>
</reference>
<proteinExistence type="predicted"/>
<dbReference type="EMBL" id="BBNY01000003">
    <property type="protein sequence ID" value="GAL88428.1"/>
    <property type="molecule type" value="Genomic_DNA"/>
</dbReference>
<organism evidence="1 2">
    <name type="scientific">Jejuia pallidilutea</name>
    <dbReference type="NCBI Taxonomy" id="504487"/>
    <lineage>
        <taxon>Bacteria</taxon>
        <taxon>Pseudomonadati</taxon>
        <taxon>Bacteroidota</taxon>
        <taxon>Flavobacteriia</taxon>
        <taxon>Flavobacteriales</taxon>
        <taxon>Flavobacteriaceae</taxon>
        <taxon>Jejuia</taxon>
    </lineage>
</organism>